<sequence>MHVIIMDGWSHLLLVCNVGTQLAYIQGPSDAQTTISCNKLVLAYQVFWVEHALGTTQDGVLASIIRMILGWDLKYCRYWSGVAVNHMSDHLSDVLVDQDDVNVITLHKSSEAFLNLAHWCVFVNNHEVGVSVFVDFTNPAQQETDASILIADDADQFTLNCHAQCHV</sequence>
<dbReference type="Proteomes" id="UP001153321">
    <property type="component" value="Chromosome 9"/>
</dbReference>
<feature type="chain" id="PRO_5040447796" evidence="1">
    <location>
        <begin position="26"/>
        <end position="167"/>
    </location>
</feature>
<proteinExistence type="predicted"/>
<dbReference type="AlphaFoldDB" id="A0A9P0IGF2"/>
<evidence type="ECO:0000256" key="1">
    <source>
        <dbReference type="SAM" id="SignalP"/>
    </source>
</evidence>
<organism evidence="2 3">
    <name type="scientific">Spodoptera littoralis</name>
    <name type="common">Egyptian cotton leafworm</name>
    <dbReference type="NCBI Taxonomy" id="7109"/>
    <lineage>
        <taxon>Eukaryota</taxon>
        <taxon>Metazoa</taxon>
        <taxon>Ecdysozoa</taxon>
        <taxon>Arthropoda</taxon>
        <taxon>Hexapoda</taxon>
        <taxon>Insecta</taxon>
        <taxon>Pterygota</taxon>
        <taxon>Neoptera</taxon>
        <taxon>Endopterygota</taxon>
        <taxon>Lepidoptera</taxon>
        <taxon>Glossata</taxon>
        <taxon>Ditrysia</taxon>
        <taxon>Noctuoidea</taxon>
        <taxon>Noctuidae</taxon>
        <taxon>Amphipyrinae</taxon>
        <taxon>Spodoptera</taxon>
    </lineage>
</organism>
<keyword evidence="1" id="KW-0732">Signal</keyword>
<keyword evidence="3" id="KW-1185">Reference proteome</keyword>
<name>A0A9P0IGF2_SPOLI</name>
<feature type="signal peptide" evidence="1">
    <location>
        <begin position="1"/>
        <end position="25"/>
    </location>
</feature>
<reference evidence="2" key="1">
    <citation type="submission" date="2022-02" db="EMBL/GenBank/DDBJ databases">
        <authorList>
            <person name="King R."/>
        </authorList>
    </citation>
    <scope>NUCLEOTIDE SEQUENCE</scope>
</reference>
<protein>
    <submittedName>
        <fullName evidence="2">Uncharacterized protein</fullName>
    </submittedName>
</protein>
<accession>A0A9P0IGF2</accession>
<evidence type="ECO:0000313" key="2">
    <source>
        <dbReference type="EMBL" id="CAH1647295.1"/>
    </source>
</evidence>
<evidence type="ECO:0000313" key="3">
    <source>
        <dbReference type="Proteomes" id="UP001153321"/>
    </source>
</evidence>
<dbReference type="EMBL" id="LR824540">
    <property type="protein sequence ID" value="CAH1647295.1"/>
    <property type="molecule type" value="Genomic_DNA"/>
</dbReference>
<gene>
    <name evidence="2" type="ORF">SPLIT_LOCUS12646</name>
</gene>